<dbReference type="Proteomes" id="UP000289340">
    <property type="component" value="Chromosome 8"/>
</dbReference>
<feature type="signal peptide" evidence="1">
    <location>
        <begin position="1"/>
        <end position="22"/>
    </location>
</feature>
<evidence type="ECO:0000313" key="3">
    <source>
        <dbReference type="Proteomes" id="UP000289340"/>
    </source>
</evidence>
<comment type="caution">
    <text evidence="2">The sequence shown here is derived from an EMBL/GenBank/DDBJ whole genome shotgun (WGS) entry which is preliminary data.</text>
</comment>
<accession>A0A445JEY4</accession>
<gene>
    <name evidence="2" type="ORF">D0Y65_020621</name>
</gene>
<feature type="chain" id="PRO_5019502995" evidence="1">
    <location>
        <begin position="23"/>
        <end position="67"/>
    </location>
</feature>
<sequence>MKNMFLMIILFLSALFSSTSYASNVNDFCTADLKGRDSPTGYHCLPPETATASDFKHNLQSASISIP</sequence>
<evidence type="ECO:0000256" key="1">
    <source>
        <dbReference type="SAM" id="SignalP"/>
    </source>
</evidence>
<name>A0A445JEY4_GLYSO</name>
<keyword evidence="1" id="KW-0732">Signal</keyword>
<dbReference type="EMBL" id="QZWG01000008">
    <property type="protein sequence ID" value="RZB97013.1"/>
    <property type="molecule type" value="Genomic_DNA"/>
</dbReference>
<evidence type="ECO:0000313" key="2">
    <source>
        <dbReference type="EMBL" id="RZB97013.1"/>
    </source>
</evidence>
<protein>
    <submittedName>
        <fullName evidence="2">Uncharacterized protein</fullName>
    </submittedName>
</protein>
<dbReference type="AlphaFoldDB" id="A0A445JEY4"/>
<keyword evidence="3" id="KW-1185">Reference proteome</keyword>
<reference evidence="2 3" key="1">
    <citation type="submission" date="2018-09" db="EMBL/GenBank/DDBJ databases">
        <title>A high-quality reference genome of wild soybean provides a powerful tool to mine soybean genomes.</title>
        <authorList>
            <person name="Xie M."/>
            <person name="Chung C.Y.L."/>
            <person name="Li M.-W."/>
            <person name="Wong F.-L."/>
            <person name="Chan T.-F."/>
            <person name="Lam H.-M."/>
        </authorList>
    </citation>
    <scope>NUCLEOTIDE SEQUENCE [LARGE SCALE GENOMIC DNA]</scope>
    <source>
        <strain evidence="3">cv. W05</strain>
        <tissue evidence="2">Hypocotyl of etiolated seedlings</tissue>
    </source>
</reference>
<proteinExistence type="predicted"/>
<organism evidence="2 3">
    <name type="scientific">Glycine soja</name>
    <name type="common">Wild soybean</name>
    <dbReference type="NCBI Taxonomy" id="3848"/>
    <lineage>
        <taxon>Eukaryota</taxon>
        <taxon>Viridiplantae</taxon>
        <taxon>Streptophyta</taxon>
        <taxon>Embryophyta</taxon>
        <taxon>Tracheophyta</taxon>
        <taxon>Spermatophyta</taxon>
        <taxon>Magnoliopsida</taxon>
        <taxon>eudicotyledons</taxon>
        <taxon>Gunneridae</taxon>
        <taxon>Pentapetalae</taxon>
        <taxon>rosids</taxon>
        <taxon>fabids</taxon>
        <taxon>Fabales</taxon>
        <taxon>Fabaceae</taxon>
        <taxon>Papilionoideae</taxon>
        <taxon>50 kb inversion clade</taxon>
        <taxon>NPAAA clade</taxon>
        <taxon>indigoferoid/millettioid clade</taxon>
        <taxon>Phaseoleae</taxon>
        <taxon>Glycine</taxon>
        <taxon>Glycine subgen. Soja</taxon>
    </lineage>
</organism>